<feature type="compositionally biased region" description="Acidic residues" evidence="5">
    <location>
        <begin position="287"/>
        <end position="302"/>
    </location>
</feature>
<keyword evidence="7" id="KW-1185">Reference proteome</keyword>
<accession>A0A1E3J6F0</accession>
<evidence type="ECO:0000256" key="2">
    <source>
        <dbReference type="ARBA" id="ARBA00023015"/>
    </source>
</evidence>
<dbReference type="GO" id="GO:0003700">
    <property type="term" value="F:DNA-binding transcription factor activity"/>
    <property type="evidence" value="ECO:0007669"/>
    <property type="project" value="TreeGrafter"/>
</dbReference>
<feature type="region of interest" description="Disordered" evidence="5">
    <location>
        <begin position="209"/>
        <end position="228"/>
    </location>
</feature>
<feature type="region of interest" description="Disordered" evidence="5">
    <location>
        <begin position="257"/>
        <end position="306"/>
    </location>
</feature>
<dbReference type="InterPro" id="IPR052127">
    <property type="entry name" value="STE12_transcription_factor"/>
</dbReference>
<dbReference type="GO" id="GO:0005634">
    <property type="term" value="C:nucleus"/>
    <property type="evidence" value="ECO:0007669"/>
    <property type="project" value="UniProtKB-SubCell"/>
</dbReference>
<organism evidence="6 7">
    <name type="scientific">Cryptococcus wingfieldii CBS 7118</name>
    <dbReference type="NCBI Taxonomy" id="1295528"/>
    <lineage>
        <taxon>Eukaryota</taxon>
        <taxon>Fungi</taxon>
        <taxon>Dikarya</taxon>
        <taxon>Basidiomycota</taxon>
        <taxon>Agaricomycotina</taxon>
        <taxon>Tremellomycetes</taxon>
        <taxon>Tremellales</taxon>
        <taxon>Cryptococcaceae</taxon>
        <taxon>Cryptococcus</taxon>
    </lineage>
</organism>
<dbReference type="RefSeq" id="XP_019031680.1">
    <property type="nucleotide sequence ID" value="XM_019176270.1"/>
</dbReference>
<evidence type="ECO:0000313" key="7">
    <source>
        <dbReference type="Proteomes" id="UP000094819"/>
    </source>
</evidence>
<dbReference type="PANTHER" id="PTHR47427:SF1">
    <property type="entry name" value="PROTEIN STE12"/>
    <property type="match status" value="1"/>
</dbReference>
<keyword evidence="4" id="KW-0539">Nucleus</keyword>
<protein>
    <submittedName>
        <fullName evidence="6">Transcription factor steA</fullName>
    </submittedName>
</protein>
<evidence type="ECO:0000256" key="3">
    <source>
        <dbReference type="ARBA" id="ARBA00023163"/>
    </source>
</evidence>
<dbReference type="GeneID" id="30193361"/>
<dbReference type="OrthoDB" id="6244550at2759"/>
<evidence type="ECO:0000256" key="1">
    <source>
        <dbReference type="ARBA" id="ARBA00004123"/>
    </source>
</evidence>
<feature type="compositionally biased region" description="Polar residues" evidence="5">
    <location>
        <begin position="270"/>
        <end position="284"/>
    </location>
</feature>
<dbReference type="Gene3D" id="2.30.29.30">
    <property type="entry name" value="Pleckstrin-homology domain (PH domain)/Phosphotyrosine-binding domain (PTB)"/>
    <property type="match status" value="1"/>
</dbReference>
<evidence type="ECO:0000256" key="4">
    <source>
        <dbReference type="ARBA" id="ARBA00023242"/>
    </source>
</evidence>
<reference evidence="6 7" key="1">
    <citation type="submission" date="2016-06" db="EMBL/GenBank/DDBJ databases">
        <title>Evolution of pathogenesis and genome organization in the Tremellales.</title>
        <authorList>
            <person name="Cuomo C."/>
            <person name="Litvintseva A."/>
            <person name="Heitman J."/>
            <person name="Chen Y."/>
            <person name="Sun S."/>
            <person name="Springer D."/>
            <person name="Dromer F."/>
            <person name="Young S."/>
            <person name="Zeng Q."/>
            <person name="Chapman S."/>
            <person name="Gujja S."/>
            <person name="Saif S."/>
            <person name="Birren B."/>
        </authorList>
    </citation>
    <scope>NUCLEOTIDE SEQUENCE [LARGE SCALE GENOMIC DNA]</scope>
    <source>
        <strain evidence="6 7">CBS 7118</strain>
    </source>
</reference>
<keyword evidence="3" id="KW-0804">Transcription</keyword>
<gene>
    <name evidence="6" type="ORF">L198_04148</name>
</gene>
<dbReference type="EMBL" id="AWGH01000011">
    <property type="protein sequence ID" value="ODN96434.1"/>
    <property type="molecule type" value="Genomic_DNA"/>
</dbReference>
<name>A0A1E3J6F0_9TREE</name>
<comment type="caution">
    <text evidence="6">The sequence shown here is derived from an EMBL/GenBank/DDBJ whole genome shotgun (WGS) entry which is preliminary data.</text>
</comment>
<sequence length="421" mass="46743">MTVVLTIHSKRYVFLTGHLQEPAYPTHNTHIIIKVFYWFSVPHDRLFLDALERDLKREKAGQEPTSVVVGEPASSFRYDPHRSLYEQFSRYILERNPKSRLVPTLQSATDALDTHADPRALDLCHVDVQHDAQVYFAPLGQQSIITSPSRDTMNTSRRHGIGHVIPMEPNVSVDPNSRLLGQRTSPVQTYETEPAPSHEALTVGSRIFDPYHHEKPPPSDQIFPLQASGPSSSFGHVYDTAFKLAQHVAHYHAVRHPSGPKRLVEPPSAVFQNNFPGRDSSTWVESSADDDTPPPSPEEEEPSTLAGPATVSAQMKCKVFIKQSHQQWKSLGPGKLRLYSQAKGNVKQLVVESDSASKQMLVSTIVLTDGVERVAKTGVAVEISNRGKRTGVVYMIQLRNEASAVGLFESLLVGSDRAVVR</sequence>
<proteinExistence type="predicted"/>
<evidence type="ECO:0000313" key="6">
    <source>
        <dbReference type="EMBL" id="ODN96434.1"/>
    </source>
</evidence>
<keyword evidence="2" id="KW-0805">Transcription regulation</keyword>
<dbReference type="PANTHER" id="PTHR47427">
    <property type="entry name" value="PROTEIN STE12"/>
    <property type="match status" value="1"/>
</dbReference>
<dbReference type="GO" id="GO:1990526">
    <property type="term" value="C:Ste12p-Dig1p-Dig2p complex"/>
    <property type="evidence" value="ECO:0007669"/>
    <property type="project" value="TreeGrafter"/>
</dbReference>
<dbReference type="InterPro" id="IPR011993">
    <property type="entry name" value="PH-like_dom_sf"/>
</dbReference>
<dbReference type="GO" id="GO:1990527">
    <property type="term" value="C:Tec1p-Ste12p-Dig1p complex"/>
    <property type="evidence" value="ECO:0007669"/>
    <property type="project" value="TreeGrafter"/>
</dbReference>
<dbReference type="Proteomes" id="UP000094819">
    <property type="component" value="Unassembled WGS sequence"/>
</dbReference>
<comment type="subcellular location">
    <subcellularLocation>
        <location evidence="1">Nucleus</location>
    </subcellularLocation>
</comment>
<dbReference type="AlphaFoldDB" id="A0A1E3J6F0"/>
<evidence type="ECO:0000256" key="5">
    <source>
        <dbReference type="SAM" id="MobiDB-lite"/>
    </source>
</evidence>